<accession>A0A9D2A5K2</accession>
<dbReference type="InterPro" id="IPR005146">
    <property type="entry name" value="B3/B4_tRNA-bd"/>
</dbReference>
<dbReference type="InterPro" id="IPR045060">
    <property type="entry name" value="Phe-tRNA-ligase_IIc_bsu"/>
</dbReference>
<dbReference type="Gene3D" id="3.30.56.10">
    <property type="match status" value="2"/>
</dbReference>
<evidence type="ECO:0000256" key="4">
    <source>
        <dbReference type="ARBA" id="ARBA00022490"/>
    </source>
</evidence>
<dbReference type="GO" id="GO:0006432">
    <property type="term" value="P:phenylalanyl-tRNA aminoacylation"/>
    <property type="evidence" value="ECO:0007669"/>
    <property type="project" value="UniProtKB-UniRule"/>
</dbReference>
<dbReference type="GO" id="GO:0000287">
    <property type="term" value="F:magnesium ion binding"/>
    <property type="evidence" value="ECO:0007669"/>
    <property type="project" value="UniProtKB-UniRule"/>
</dbReference>
<dbReference type="EMBL" id="DXCK01000089">
    <property type="protein sequence ID" value="HIZ01856.1"/>
    <property type="molecule type" value="Genomic_DNA"/>
</dbReference>
<dbReference type="Gene3D" id="3.50.40.10">
    <property type="entry name" value="Phenylalanyl-trna Synthetase, Chain B, domain 3"/>
    <property type="match status" value="1"/>
</dbReference>
<dbReference type="SMART" id="SM00874">
    <property type="entry name" value="B5"/>
    <property type="match status" value="1"/>
</dbReference>
<dbReference type="AlphaFoldDB" id="A0A9D2A5K2"/>
<evidence type="ECO:0000256" key="9">
    <source>
        <dbReference type="ARBA" id="ARBA00022840"/>
    </source>
</evidence>
<dbReference type="HAMAP" id="MF_00283">
    <property type="entry name" value="Phe_tRNA_synth_beta1"/>
    <property type="match status" value="1"/>
</dbReference>
<dbReference type="Pfam" id="PF17759">
    <property type="entry name" value="tRNA_synthFbeta"/>
    <property type="match status" value="1"/>
</dbReference>
<feature type="domain" description="TRNA-binding" evidence="17">
    <location>
        <begin position="42"/>
        <end position="155"/>
    </location>
</feature>
<name>A0A9D2A5K2_9BACE</name>
<evidence type="ECO:0000256" key="13">
    <source>
        <dbReference type="ARBA" id="ARBA00023146"/>
    </source>
</evidence>
<dbReference type="Gene3D" id="3.30.70.380">
    <property type="entry name" value="Ferrodoxin-fold anticodon-binding domain"/>
    <property type="match status" value="1"/>
</dbReference>
<comment type="similarity">
    <text evidence="2 15">Belongs to the phenylalanyl-tRNA synthetase beta subunit family. Type 1 subfamily.</text>
</comment>
<proteinExistence type="inferred from homology"/>
<evidence type="ECO:0000313" key="20">
    <source>
        <dbReference type="EMBL" id="HIZ01856.1"/>
    </source>
</evidence>
<dbReference type="InterPro" id="IPR020825">
    <property type="entry name" value="Phe-tRNA_synthase-like_B3/B4"/>
</dbReference>
<dbReference type="Pfam" id="PF03147">
    <property type="entry name" value="FDX-ACB"/>
    <property type="match status" value="1"/>
</dbReference>
<dbReference type="SMART" id="SM00896">
    <property type="entry name" value="FDX-ACB"/>
    <property type="match status" value="1"/>
</dbReference>
<evidence type="ECO:0000256" key="16">
    <source>
        <dbReference type="PROSITE-ProRule" id="PRU00209"/>
    </source>
</evidence>
<dbReference type="InterPro" id="IPR009061">
    <property type="entry name" value="DNA-bd_dom_put_sf"/>
</dbReference>
<dbReference type="InterPro" id="IPR045864">
    <property type="entry name" value="aa-tRNA-synth_II/BPL/LPL"/>
</dbReference>
<dbReference type="InterPro" id="IPR012340">
    <property type="entry name" value="NA-bd_OB-fold"/>
</dbReference>
<dbReference type="GO" id="GO:0009328">
    <property type="term" value="C:phenylalanine-tRNA ligase complex"/>
    <property type="evidence" value="ECO:0007669"/>
    <property type="project" value="TreeGrafter"/>
</dbReference>
<evidence type="ECO:0000256" key="5">
    <source>
        <dbReference type="ARBA" id="ARBA00022555"/>
    </source>
</evidence>
<dbReference type="FunFam" id="2.40.50.140:FF:000045">
    <property type="entry name" value="Phenylalanine--tRNA ligase beta subunit"/>
    <property type="match status" value="1"/>
</dbReference>
<dbReference type="SMART" id="SM00873">
    <property type="entry name" value="B3_4"/>
    <property type="match status" value="1"/>
</dbReference>
<evidence type="ECO:0000256" key="2">
    <source>
        <dbReference type="ARBA" id="ARBA00008653"/>
    </source>
</evidence>
<keyword evidence="4 15" id="KW-0963">Cytoplasm</keyword>
<comment type="caution">
    <text evidence="20">The sequence shown here is derived from an EMBL/GenBank/DDBJ whole genome shotgun (WGS) entry which is preliminary data.</text>
</comment>
<feature type="binding site" evidence="15">
    <location>
        <position position="478"/>
    </location>
    <ligand>
        <name>Mg(2+)</name>
        <dbReference type="ChEBI" id="CHEBI:18420"/>
        <note>shared with alpha subunit</note>
    </ligand>
</feature>
<organism evidence="20 21">
    <name type="scientific">Candidatus Bacteroides merdipullorum</name>
    <dbReference type="NCBI Taxonomy" id="2838474"/>
    <lineage>
        <taxon>Bacteria</taxon>
        <taxon>Pseudomonadati</taxon>
        <taxon>Bacteroidota</taxon>
        <taxon>Bacteroidia</taxon>
        <taxon>Bacteroidales</taxon>
        <taxon>Bacteroidaceae</taxon>
        <taxon>Bacteroides</taxon>
    </lineage>
</organism>
<keyword evidence="5 16" id="KW-0820">tRNA-binding</keyword>
<keyword evidence="8 15" id="KW-0547">Nucleotide-binding</keyword>
<dbReference type="PANTHER" id="PTHR10947">
    <property type="entry name" value="PHENYLALANYL-TRNA SYNTHETASE BETA CHAIN AND LEUCINE-RICH REPEAT-CONTAINING PROTEIN 47"/>
    <property type="match status" value="1"/>
</dbReference>
<dbReference type="SUPFAM" id="SSF56037">
    <property type="entry name" value="PheT/TilS domain"/>
    <property type="match status" value="1"/>
</dbReference>
<dbReference type="InterPro" id="IPR004532">
    <property type="entry name" value="Phe-tRNA-ligase_IIc_bsu_bact"/>
</dbReference>
<gene>
    <name evidence="15 20" type="primary">pheT</name>
    <name evidence="20" type="ORF">H9819_06340</name>
</gene>
<sequence length="821" mass="91025">MNISYNWLKEYVDFTLDPHEVAAALTSIGLETGSVEPVETIKGGLQGLVVGEVLTCEPHPNSDHMHVCTVRLAPQGEPVQIVCGAPNVAAGQKVIVATLGTKLYDGDQCFTIKRSKLRGIESNGMICAEDEIGVGTDHAGIIVLPADTPVGLPASQYYNVQNDYLLEVDITPNRADACSHYGVARDLYAWLIQNGHPATLRRPSVDTFTVDNHDLDISVRVDNPEACPRYAGVTVSGVTVRESPQWLQDKLRTIGLRPINNVVDITNYIVHAFGQPLHCFDAAQVQGRQVIVRTLPEGTPFVTLDGTERRLSDRDLMICNAHEPMCIAGVFGGLASGSTEHTTDVFLESAYFHPTWIRKTARRHGLNTDASFRFERGVDPNNVIYCLKLAAIMVKELAGGTISSDIKDVCNAQFPPFRVELPYQYVHDLVGKTIPETTIKSIVTSLEMQIVDETPDALTLDVPPYRVDVQRPCDVVEDILRIYGYNNVEIPTTLHSSLTTKGGEDTSNRLQNLVAEQLVGCGFNEILNNSLTRAAYYDSLQSYPADRLVRLLNPLSADLNVLRQTLLFGGLESIARNANRKNSDLKFFEFGNCYHYDSAKAADGRPLAPYSEELHLGLWLTGKRVAGSWAHPDEDSSVYELKAYVENIFARLGLNKRDLVIGNLTDDIFAAALSVHTRGGKRLASFGIVTRKLLKDFDIEHEVYFADLNWKELLKAVRNVKTSFQELSKFPAVKRDLALLLDKAVPFAEIEKIAYETEKKLLKDVSLFDVYEGKNLETGKKSYAVSFLLQDENATLNDKQIDKIMSKLIANLENKLGAKLR</sequence>
<dbReference type="PROSITE" id="PS51483">
    <property type="entry name" value="B5"/>
    <property type="match status" value="1"/>
</dbReference>
<evidence type="ECO:0000256" key="1">
    <source>
        <dbReference type="ARBA" id="ARBA00004496"/>
    </source>
</evidence>
<dbReference type="InterPro" id="IPR002547">
    <property type="entry name" value="tRNA-bd_dom"/>
</dbReference>
<evidence type="ECO:0000256" key="8">
    <source>
        <dbReference type="ARBA" id="ARBA00022741"/>
    </source>
</evidence>
<dbReference type="GO" id="GO:0000049">
    <property type="term" value="F:tRNA binding"/>
    <property type="evidence" value="ECO:0007669"/>
    <property type="project" value="UniProtKB-UniRule"/>
</dbReference>
<feature type="binding site" evidence="15">
    <location>
        <position position="468"/>
    </location>
    <ligand>
        <name>Mg(2+)</name>
        <dbReference type="ChEBI" id="CHEBI:18420"/>
        <note>shared with alpha subunit</note>
    </ligand>
</feature>
<evidence type="ECO:0000313" key="21">
    <source>
        <dbReference type="Proteomes" id="UP000824023"/>
    </source>
</evidence>
<dbReference type="PANTHER" id="PTHR10947:SF0">
    <property type="entry name" value="PHENYLALANINE--TRNA LIGASE BETA SUBUNIT"/>
    <property type="match status" value="1"/>
</dbReference>
<keyword evidence="6 15" id="KW-0436">Ligase</keyword>
<evidence type="ECO:0000259" key="19">
    <source>
        <dbReference type="PROSITE" id="PS51483"/>
    </source>
</evidence>
<feature type="domain" description="B5" evidence="19">
    <location>
        <begin position="414"/>
        <end position="490"/>
    </location>
</feature>
<dbReference type="GO" id="GO:0005524">
    <property type="term" value="F:ATP binding"/>
    <property type="evidence" value="ECO:0007669"/>
    <property type="project" value="UniProtKB-UniRule"/>
</dbReference>
<dbReference type="Gene3D" id="2.40.50.140">
    <property type="entry name" value="Nucleic acid-binding proteins"/>
    <property type="match status" value="1"/>
</dbReference>
<dbReference type="Pfam" id="PF01588">
    <property type="entry name" value="tRNA_bind"/>
    <property type="match status" value="1"/>
</dbReference>
<dbReference type="PROSITE" id="PS50886">
    <property type="entry name" value="TRBD"/>
    <property type="match status" value="1"/>
</dbReference>
<dbReference type="CDD" id="cd02796">
    <property type="entry name" value="tRNA_bind_bactPheRS"/>
    <property type="match status" value="1"/>
</dbReference>
<dbReference type="FunFam" id="3.30.70.380:FF:000001">
    <property type="entry name" value="Phenylalanine--tRNA ligase beta subunit"/>
    <property type="match status" value="1"/>
</dbReference>
<dbReference type="Pfam" id="PF03484">
    <property type="entry name" value="B5"/>
    <property type="match status" value="1"/>
</dbReference>
<dbReference type="EC" id="6.1.1.20" evidence="15"/>
<comment type="cofactor">
    <cofactor evidence="15">
        <name>Mg(2+)</name>
        <dbReference type="ChEBI" id="CHEBI:18420"/>
    </cofactor>
    <text evidence="15">Binds 2 magnesium ions per tetramer.</text>
</comment>
<evidence type="ECO:0000256" key="10">
    <source>
        <dbReference type="ARBA" id="ARBA00022842"/>
    </source>
</evidence>
<dbReference type="GO" id="GO:0004826">
    <property type="term" value="F:phenylalanine-tRNA ligase activity"/>
    <property type="evidence" value="ECO:0007669"/>
    <property type="project" value="UniProtKB-UniRule"/>
</dbReference>
<dbReference type="Gene3D" id="3.30.930.10">
    <property type="entry name" value="Bira Bifunctional Protein, Domain 2"/>
    <property type="match status" value="1"/>
</dbReference>
<evidence type="ECO:0000256" key="14">
    <source>
        <dbReference type="ARBA" id="ARBA00049255"/>
    </source>
</evidence>
<dbReference type="InterPro" id="IPR005121">
    <property type="entry name" value="Fdx_antiC-bd"/>
</dbReference>
<dbReference type="InterPro" id="IPR041616">
    <property type="entry name" value="PheRS_beta_core"/>
</dbReference>
<dbReference type="Pfam" id="PF03483">
    <property type="entry name" value="B3_4"/>
    <property type="match status" value="1"/>
</dbReference>
<keyword evidence="11 16" id="KW-0694">RNA-binding</keyword>
<feature type="binding site" evidence="15">
    <location>
        <position position="474"/>
    </location>
    <ligand>
        <name>Mg(2+)</name>
        <dbReference type="ChEBI" id="CHEBI:18420"/>
        <note>shared with alpha subunit</note>
    </ligand>
</feature>
<evidence type="ECO:0000256" key="11">
    <source>
        <dbReference type="ARBA" id="ARBA00022884"/>
    </source>
</evidence>
<feature type="domain" description="FDX-ACB" evidence="18">
    <location>
        <begin position="728"/>
        <end position="821"/>
    </location>
</feature>
<dbReference type="SUPFAM" id="SSF55681">
    <property type="entry name" value="Class II aaRS and biotin synthetases"/>
    <property type="match status" value="1"/>
</dbReference>
<keyword evidence="12 15" id="KW-0648">Protein biosynthesis</keyword>
<dbReference type="SUPFAM" id="SSF54991">
    <property type="entry name" value="Anticodon-binding domain of PheRS"/>
    <property type="match status" value="1"/>
</dbReference>
<dbReference type="InterPro" id="IPR005147">
    <property type="entry name" value="tRNA_synthase_B5-dom"/>
</dbReference>
<dbReference type="PROSITE" id="PS51447">
    <property type="entry name" value="FDX_ACB"/>
    <property type="match status" value="1"/>
</dbReference>
<evidence type="ECO:0000256" key="3">
    <source>
        <dbReference type="ARBA" id="ARBA00011209"/>
    </source>
</evidence>
<evidence type="ECO:0000259" key="18">
    <source>
        <dbReference type="PROSITE" id="PS51447"/>
    </source>
</evidence>
<keyword evidence="10 15" id="KW-0460">Magnesium</keyword>
<dbReference type="InterPro" id="IPR033714">
    <property type="entry name" value="tRNA_bind_bactPheRS"/>
</dbReference>
<keyword evidence="9 15" id="KW-0067">ATP-binding</keyword>
<reference evidence="20" key="2">
    <citation type="submission" date="2021-04" db="EMBL/GenBank/DDBJ databases">
        <authorList>
            <person name="Gilroy R."/>
        </authorList>
    </citation>
    <scope>NUCLEOTIDE SEQUENCE</scope>
    <source>
        <strain evidence="20">ChiHjej12B11-24981</strain>
    </source>
</reference>
<comment type="catalytic activity">
    <reaction evidence="14 15">
        <text>tRNA(Phe) + L-phenylalanine + ATP = L-phenylalanyl-tRNA(Phe) + AMP + diphosphate + H(+)</text>
        <dbReference type="Rhea" id="RHEA:19413"/>
        <dbReference type="Rhea" id="RHEA-COMP:9668"/>
        <dbReference type="Rhea" id="RHEA-COMP:9699"/>
        <dbReference type="ChEBI" id="CHEBI:15378"/>
        <dbReference type="ChEBI" id="CHEBI:30616"/>
        <dbReference type="ChEBI" id="CHEBI:33019"/>
        <dbReference type="ChEBI" id="CHEBI:58095"/>
        <dbReference type="ChEBI" id="CHEBI:78442"/>
        <dbReference type="ChEBI" id="CHEBI:78531"/>
        <dbReference type="ChEBI" id="CHEBI:456215"/>
        <dbReference type="EC" id="6.1.1.20"/>
    </reaction>
</comment>
<evidence type="ECO:0000259" key="17">
    <source>
        <dbReference type="PROSITE" id="PS50886"/>
    </source>
</evidence>
<dbReference type="SUPFAM" id="SSF46955">
    <property type="entry name" value="Putative DNA-binding domain"/>
    <property type="match status" value="1"/>
</dbReference>
<dbReference type="Proteomes" id="UP000824023">
    <property type="component" value="Unassembled WGS sequence"/>
</dbReference>
<comment type="subcellular location">
    <subcellularLocation>
        <location evidence="1 15">Cytoplasm</location>
    </subcellularLocation>
</comment>
<evidence type="ECO:0000256" key="7">
    <source>
        <dbReference type="ARBA" id="ARBA00022723"/>
    </source>
</evidence>
<keyword evidence="7 15" id="KW-0479">Metal-binding</keyword>
<keyword evidence="13 15" id="KW-0030">Aminoacyl-tRNA synthetase</keyword>
<evidence type="ECO:0000256" key="6">
    <source>
        <dbReference type="ARBA" id="ARBA00022598"/>
    </source>
</evidence>
<dbReference type="CDD" id="cd00769">
    <property type="entry name" value="PheRS_beta_core"/>
    <property type="match status" value="1"/>
</dbReference>
<reference evidence="20" key="1">
    <citation type="journal article" date="2021" name="PeerJ">
        <title>Extensive microbial diversity within the chicken gut microbiome revealed by metagenomics and culture.</title>
        <authorList>
            <person name="Gilroy R."/>
            <person name="Ravi A."/>
            <person name="Getino M."/>
            <person name="Pursley I."/>
            <person name="Horton D.L."/>
            <person name="Alikhan N.F."/>
            <person name="Baker D."/>
            <person name="Gharbi K."/>
            <person name="Hall N."/>
            <person name="Watson M."/>
            <person name="Adriaenssens E.M."/>
            <person name="Foster-Nyarko E."/>
            <person name="Jarju S."/>
            <person name="Secka A."/>
            <person name="Antonio M."/>
            <person name="Oren A."/>
            <person name="Chaudhuri R.R."/>
            <person name="La Ragione R."/>
            <person name="Hildebrand F."/>
            <person name="Pallen M.J."/>
        </authorList>
    </citation>
    <scope>NUCLEOTIDE SEQUENCE</scope>
    <source>
        <strain evidence="20">ChiHjej12B11-24981</strain>
    </source>
</reference>
<dbReference type="InterPro" id="IPR036690">
    <property type="entry name" value="Fdx_antiC-bd_sf"/>
</dbReference>
<evidence type="ECO:0000256" key="15">
    <source>
        <dbReference type="HAMAP-Rule" id="MF_00283"/>
    </source>
</evidence>
<dbReference type="FunFam" id="3.50.40.10:FF:000001">
    <property type="entry name" value="Phenylalanine--tRNA ligase beta subunit"/>
    <property type="match status" value="1"/>
</dbReference>
<dbReference type="NCBIfam" id="TIGR00472">
    <property type="entry name" value="pheT_bact"/>
    <property type="match status" value="1"/>
</dbReference>
<evidence type="ECO:0000256" key="12">
    <source>
        <dbReference type="ARBA" id="ARBA00022917"/>
    </source>
</evidence>
<dbReference type="NCBIfam" id="NF045760">
    <property type="entry name" value="YtpR"/>
    <property type="match status" value="1"/>
</dbReference>
<feature type="binding site" evidence="15">
    <location>
        <position position="477"/>
    </location>
    <ligand>
        <name>Mg(2+)</name>
        <dbReference type="ChEBI" id="CHEBI:18420"/>
        <note>shared with alpha subunit</note>
    </ligand>
</feature>
<protein>
    <recommendedName>
        <fullName evidence="15">Phenylalanine--tRNA ligase beta subunit</fullName>
        <ecNumber evidence="15">6.1.1.20</ecNumber>
    </recommendedName>
    <alternativeName>
        <fullName evidence="15">Phenylalanyl-tRNA synthetase beta subunit</fullName>
        <shortName evidence="15">PheRS</shortName>
    </alternativeName>
</protein>
<comment type="subunit">
    <text evidence="3 15">Tetramer of two alpha and two beta subunits.</text>
</comment>
<dbReference type="SUPFAM" id="SSF50249">
    <property type="entry name" value="Nucleic acid-binding proteins"/>
    <property type="match status" value="1"/>
</dbReference>